<keyword evidence="7" id="KW-1185">Reference proteome</keyword>
<evidence type="ECO:0000256" key="3">
    <source>
        <dbReference type="RuleBase" id="RU003707"/>
    </source>
</evidence>
<name>A0A1C7MKA6_GRIFR</name>
<keyword evidence="5" id="KW-0472">Membrane</keyword>
<evidence type="ECO:0000313" key="7">
    <source>
        <dbReference type="Proteomes" id="UP000092993"/>
    </source>
</evidence>
<dbReference type="SUPFAM" id="SSF52096">
    <property type="entry name" value="ClpP/crotonase"/>
    <property type="match status" value="1"/>
</dbReference>
<reference evidence="6 7" key="1">
    <citation type="submission" date="2016-03" db="EMBL/GenBank/DDBJ databases">
        <title>Whole genome sequencing of Grifola frondosa 9006-11.</title>
        <authorList>
            <person name="Min B."/>
            <person name="Park H."/>
            <person name="Kim J.-G."/>
            <person name="Cho H."/>
            <person name="Oh Y.-L."/>
            <person name="Kong W.-S."/>
            <person name="Choi I.-G."/>
        </authorList>
    </citation>
    <scope>NUCLEOTIDE SEQUENCE [LARGE SCALE GENOMIC DNA]</scope>
    <source>
        <strain evidence="6 7">9006-11</strain>
    </source>
</reference>
<dbReference type="PROSITE" id="PS00166">
    <property type="entry name" value="ENOYL_COA_HYDRATASE"/>
    <property type="match status" value="1"/>
</dbReference>
<organism evidence="6 7">
    <name type="scientific">Grifola frondosa</name>
    <name type="common">Maitake</name>
    <name type="synonym">Polyporus frondosus</name>
    <dbReference type="NCBI Taxonomy" id="5627"/>
    <lineage>
        <taxon>Eukaryota</taxon>
        <taxon>Fungi</taxon>
        <taxon>Dikarya</taxon>
        <taxon>Basidiomycota</taxon>
        <taxon>Agaricomycotina</taxon>
        <taxon>Agaricomycetes</taxon>
        <taxon>Polyporales</taxon>
        <taxon>Grifolaceae</taxon>
        <taxon>Grifola</taxon>
    </lineage>
</organism>
<gene>
    <name evidence="6" type="primary">auh</name>
    <name evidence="6" type="ORF">A0H81_03771</name>
</gene>
<dbReference type="InterPro" id="IPR014748">
    <property type="entry name" value="Enoyl-CoA_hydra_C"/>
</dbReference>
<keyword evidence="2" id="KW-0456">Lyase</keyword>
<dbReference type="GO" id="GO:0006635">
    <property type="term" value="P:fatty acid beta-oxidation"/>
    <property type="evidence" value="ECO:0007669"/>
    <property type="project" value="TreeGrafter"/>
</dbReference>
<feature type="transmembrane region" description="Helical" evidence="5">
    <location>
        <begin position="45"/>
        <end position="63"/>
    </location>
</feature>
<evidence type="ECO:0000256" key="2">
    <source>
        <dbReference type="ARBA" id="ARBA00023239"/>
    </source>
</evidence>
<dbReference type="CDD" id="cd06558">
    <property type="entry name" value="crotonase-like"/>
    <property type="match status" value="1"/>
</dbReference>
<protein>
    <submittedName>
        <fullName evidence="6">Methylglutaconyl-CoA hydratase, mitochondrial</fullName>
    </submittedName>
</protein>
<feature type="compositionally biased region" description="Low complexity" evidence="4">
    <location>
        <begin position="99"/>
        <end position="108"/>
    </location>
</feature>
<dbReference type="Gene3D" id="1.10.12.10">
    <property type="entry name" value="Lyase 2-enoyl-coa Hydratase, Chain A, domain 2"/>
    <property type="match status" value="1"/>
</dbReference>
<dbReference type="Proteomes" id="UP000092993">
    <property type="component" value="Unassembled WGS sequence"/>
</dbReference>
<dbReference type="AlphaFoldDB" id="A0A1C7MKA6"/>
<comment type="caution">
    <text evidence="6">The sequence shown here is derived from an EMBL/GenBank/DDBJ whole genome shotgun (WGS) entry which is preliminary data.</text>
</comment>
<dbReference type="GO" id="GO:0016836">
    <property type="term" value="F:hydro-lyase activity"/>
    <property type="evidence" value="ECO:0007669"/>
    <property type="project" value="UniProtKB-ARBA"/>
</dbReference>
<dbReference type="FunFam" id="3.90.226.10:FF:000009">
    <property type="entry name" value="Carnitinyl-CoA dehydratase"/>
    <property type="match status" value="1"/>
</dbReference>
<dbReference type="PANTHER" id="PTHR11941:SF171">
    <property type="entry name" value="SD19268P"/>
    <property type="match status" value="1"/>
</dbReference>
<dbReference type="FunFam" id="1.10.12.10:FF:000001">
    <property type="entry name" value="Probable enoyl-CoA hydratase, mitochondrial"/>
    <property type="match status" value="1"/>
</dbReference>
<dbReference type="GO" id="GO:0005739">
    <property type="term" value="C:mitochondrion"/>
    <property type="evidence" value="ECO:0007669"/>
    <property type="project" value="TreeGrafter"/>
</dbReference>
<evidence type="ECO:0000256" key="4">
    <source>
        <dbReference type="SAM" id="MobiDB-lite"/>
    </source>
</evidence>
<dbReference type="InterPro" id="IPR018376">
    <property type="entry name" value="Enoyl-CoA_hyd/isom_CS"/>
</dbReference>
<dbReference type="Pfam" id="PF00378">
    <property type="entry name" value="ECH_1"/>
    <property type="match status" value="1"/>
</dbReference>
<dbReference type="OrthoDB" id="410701at2759"/>
<comment type="similarity">
    <text evidence="1 3">Belongs to the enoyl-CoA hydratase/isomerase family.</text>
</comment>
<dbReference type="InterPro" id="IPR001753">
    <property type="entry name" value="Enoyl-CoA_hydra/iso"/>
</dbReference>
<sequence>MPVLPRHLPPYLPQIPAVPLEVQSPRPLILADRYNHDFCDVNCNFNYFDLNLVFIFLVFFVYIPKPSQAVATVGTPSRTSLPPSTRPTPFRHRMRRDGASAAGSSPSSNRHFHCRGVVVVGGVIAAIVYAKRRHNRLKDEEEFAYFEKYQRGPDTSGDTADMSFGDTNQSAVNIATHAAPDAYPDRAMHFGAPAPVEYTNPQDYGIAYPPGTAYAAAATQSGPYQYNGQTGGYATGYPQDYQYQARASPSPHIRSQTRTTFNGPEVPHLFIINNAHTVQVLIVYFIPNFLPVSFSVCVCARLLGNGYVSSGFAFVLDLDCSMTIALALIFPAPLSMMLVTVSRVSLRRLSSKRFIQTAATHAEAYLEASKSHPGVTSLLLNRPKAKNAISTRLLKELQECLDKVQFDKSTRVLIVQSSTIGSFCAGADLVERLTMDKSQVDKFLLDLRRALGTLENLPMPTIAAIDGPALGGGLELGLACDLRVAGHSVTKIGLTETRLGIIPGAGGTQRLTRLLGLSKAKDLIFTARVLSAVDAHEIGLVDYISAPDASAVDRALELAQAISANAPLALRAAKQAISRVPELGIESGLDFERASYEPLLHTKDRLEALQAFKEKRSPVFKGE</sequence>
<dbReference type="InterPro" id="IPR029045">
    <property type="entry name" value="ClpP/crotonase-like_dom_sf"/>
</dbReference>
<dbReference type="Gene3D" id="3.90.226.10">
    <property type="entry name" value="2-enoyl-CoA Hydratase, Chain A, domain 1"/>
    <property type="match status" value="1"/>
</dbReference>
<dbReference type="STRING" id="5627.A0A1C7MKA6"/>
<evidence type="ECO:0000313" key="6">
    <source>
        <dbReference type="EMBL" id="OBZ77087.1"/>
    </source>
</evidence>
<feature type="transmembrane region" description="Helical" evidence="5">
    <location>
        <begin position="112"/>
        <end position="130"/>
    </location>
</feature>
<feature type="region of interest" description="Disordered" evidence="4">
    <location>
        <begin position="72"/>
        <end position="108"/>
    </location>
</feature>
<feature type="transmembrane region" description="Helical" evidence="5">
    <location>
        <begin position="324"/>
        <end position="346"/>
    </location>
</feature>
<dbReference type="EMBL" id="LUGG01000003">
    <property type="protein sequence ID" value="OBZ77087.1"/>
    <property type="molecule type" value="Genomic_DNA"/>
</dbReference>
<evidence type="ECO:0000256" key="5">
    <source>
        <dbReference type="SAM" id="Phobius"/>
    </source>
</evidence>
<proteinExistence type="inferred from homology"/>
<dbReference type="PANTHER" id="PTHR11941">
    <property type="entry name" value="ENOYL-COA HYDRATASE-RELATED"/>
    <property type="match status" value="1"/>
</dbReference>
<feature type="transmembrane region" description="Helical" evidence="5">
    <location>
        <begin position="281"/>
        <end position="304"/>
    </location>
</feature>
<accession>A0A1C7MKA6</accession>
<evidence type="ECO:0000256" key="1">
    <source>
        <dbReference type="ARBA" id="ARBA00005254"/>
    </source>
</evidence>
<keyword evidence="5" id="KW-0812">Transmembrane</keyword>
<keyword evidence="5" id="KW-1133">Transmembrane helix</keyword>